<evidence type="ECO:0000256" key="7">
    <source>
        <dbReference type="ARBA" id="ARBA00038878"/>
    </source>
</evidence>
<accession>A0AAX6N0Q5</accession>
<dbReference type="EMBL" id="JBANMG010000001">
    <property type="protein sequence ID" value="KAK6958012.1"/>
    <property type="molecule type" value="Genomic_DNA"/>
</dbReference>
<dbReference type="Pfam" id="PF01266">
    <property type="entry name" value="DAO"/>
    <property type="match status" value="1"/>
</dbReference>
<evidence type="ECO:0000256" key="1">
    <source>
        <dbReference type="ARBA" id="ARBA00001974"/>
    </source>
</evidence>
<protein>
    <recommendedName>
        <fullName evidence="8">L-2-hydroxyglutarate dehydrogenase, mitochondrial</fullName>
        <ecNumber evidence="7">1.1.99.2</ecNumber>
    </recommendedName>
</protein>
<evidence type="ECO:0000313" key="11">
    <source>
        <dbReference type="EMBL" id="KAK6958012.1"/>
    </source>
</evidence>
<evidence type="ECO:0000256" key="5">
    <source>
        <dbReference type="ARBA" id="ARBA00036066"/>
    </source>
</evidence>
<gene>
    <name evidence="11" type="ORF">Daesc_000805</name>
</gene>
<feature type="domain" description="FAD dependent oxidoreductase" evidence="10">
    <location>
        <begin position="35"/>
        <end position="433"/>
    </location>
</feature>
<dbReference type="Gene3D" id="3.50.50.60">
    <property type="entry name" value="FAD/NAD(P)-binding domain"/>
    <property type="match status" value="1"/>
</dbReference>
<name>A0AAX6N0Q5_9PEZI</name>
<dbReference type="GO" id="GO:0047545">
    <property type="term" value="F:(S)-2-hydroxyglutarate dehydrogenase activity"/>
    <property type="evidence" value="ECO:0007669"/>
    <property type="project" value="UniProtKB-EC"/>
</dbReference>
<keyword evidence="2" id="KW-0285">Flavoprotein</keyword>
<sequence length="449" mass="47385">MLARTAGRQFQSTCAFGSTRLFSSTAPVRTDFTHVVIGGGAVGLAIARALASHSSSASTSSTSSSSSSSDTTLLLERHPHTGTETSSRNSEVIHAGLYYGAHSLKTRLCIRGRERMYAFCARHGVPHRRVGKWVVAQDDAQMHTLLGIRELCERELGVPTRWVGREEALRKEPSVRAEGGVLESPETGIVDSHALMTALLGQFEEYGGEVAVNSAVVGIEPLSTGSSSGSGSNNHSLPGSSGWRLTVRDAATNTESSITASTIINSAGLGAADIHNMIAPPEKHVRLYYAKGNYFSYAASRPKVHRLIYPVTAPGAGGLGTHLTLDLAGRMRFGPDVEWVSSPSDLSVNAARLPAAVAEIKKYLPSIDEAALSPDYAGIRPKLAPAGAVATGGKGFVDFYIRKEDGYAGWVNLLGIESPGLTSCLAIGEMVRDMLYGSGKVEESAALGT</sequence>
<evidence type="ECO:0000256" key="2">
    <source>
        <dbReference type="ARBA" id="ARBA00022630"/>
    </source>
</evidence>
<dbReference type="Gene3D" id="3.30.9.10">
    <property type="entry name" value="D-Amino Acid Oxidase, subunit A, domain 2"/>
    <property type="match status" value="1"/>
</dbReference>
<keyword evidence="4" id="KW-0560">Oxidoreductase</keyword>
<proteinExistence type="inferred from homology"/>
<dbReference type="PANTHER" id="PTHR43104">
    <property type="entry name" value="L-2-HYDROXYGLUTARATE DEHYDROGENASE, MITOCHONDRIAL"/>
    <property type="match status" value="1"/>
</dbReference>
<dbReference type="Proteomes" id="UP001369815">
    <property type="component" value="Unassembled WGS sequence"/>
</dbReference>
<evidence type="ECO:0000313" key="12">
    <source>
        <dbReference type="Proteomes" id="UP001369815"/>
    </source>
</evidence>
<keyword evidence="3" id="KW-0274">FAD</keyword>
<feature type="region of interest" description="Disordered" evidence="9">
    <location>
        <begin position="223"/>
        <end position="242"/>
    </location>
</feature>
<evidence type="ECO:0000259" key="10">
    <source>
        <dbReference type="Pfam" id="PF01266"/>
    </source>
</evidence>
<dbReference type="AlphaFoldDB" id="A0AAX6N0Q5"/>
<evidence type="ECO:0000256" key="4">
    <source>
        <dbReference type="ARBA" id="ARBA00023002"/>
    </source>
</evidence>
<dbReference type="EC" id="1.1.99.2" evidence="7"/>
<dbReference type="InterPro" id="IPR036188">
    <property type="entry name" value="FAD/NAD-bd_sf"/>
</dbReference>
<evidence type="ECO:0000256" key="8">
    <source>
        <dbReference type="ARBA" id="ARBA00041137"/>
    </source>
</evidence>
<evidence type="ECO:0000256" key="9">
    <source>
        <dbReference type="SAM" id="MobiDB-lite"/>
    </source>
</evidence>
<comment type="caution">
    <text evidence="11">The sequence shown here is derived from an EMBL/GenBank/DDBJ whole genome shotgun (WGS) entry which is preliminary data.</text>
</comment>
<reference evidence="11 12" key="1">
    <citation type="journal article" date="2024" name="Front Chem Biol">
        <title>Unveiling the potential of Daldinia eschscholtzii MFLUCC 19-0629 through bioactivity and bioinformatics studies for enhanced sustainable agriculture production.</title>
        <authorList>
            <person name="Brooks S."/>
            <person name="Weaver J.A."/>
            <person name="Klomchit A."/>
            <person name="Alharthi S.A."/>
            <person name="Onlamun T."/>
            <person name="Nurani R."/>
            <person name="Vong T.K."/>
            <person name="Alberti F."/>
            <person name="Greco C."/>
        </authorList>
    </citation>
    <scope>NUCLEOTIDE SEQUENCE [LARGE SCALE GENOMIC DNA]</scope>
    <source>
        <strain evidence="11">MFLUCC 19-0629</strain>
    </source>
</reference>
<evidence type="ECO:0000256" key="3">
    <source>
        <dbReference type="ARBA" id="ARBA00022827"/>
    </source>
</evidence>
<comment type="cofactor">
    <cofactor evidence="1">
        <name>FAD</name>
        <dbReference type="ChEBI" id="CHEBI:57692"/>
    </cofactor>
</comment>
<evidence type="ECO:0000256" key="6">
    <source>
        <dbReference type="ARBA" id="ARBA00037941"/>
    </source>
</evidence>
<dbReference type="PANTHER" id="PTHR43104:SF4">
    <property type="entry name" value="L-2-HYDROXYGLUTARATE DEHYDROGENASE, MITOCHONDRIAL"/>
    <property type="match status" value="1"/>
</dbReference>
<comment type="catalytic activity">
    <reaction evidence="5">
        <text>(S)-2-hydroxyglutarate + A = 2-oxoglutarate + AH2</text>
        <dbReference type="Rhea" id="RHEA:21252"/>
        <dbReference type="ChEBI" id="CHEBI:13193"/>
        <dbReference type="ChEBI" id="CHEBI:16782"/>
        <dbReference type="ChEBI" id="CHEBI:16810"/>
        <dbReference type="ChEBI" id="CHEBI:17499"/>
        <dbReference type="EC" id="1.1.99.2"/>
    </reaction>
</comment>
<dbReference type="InterPro" id="IPR006076">
    <property type="entry name" value="FAD-dep_OxRdtase"/>
</dbReference>
<comment type="similarity">
    <text evidence="6">Belongs to the L2HGDH family.</text>
</comment>
<organism evidence="11 12">
    <name type="scientific">Daldinia eschscholtzii</name>
    <dbReference type="NCBI Taxonomy" id="292717"/>
    <lineage>
        <taxon>Eukaryota</taxon>
        <taxon>Fungi</taxon>
        <taxon>Dikarya</taxon>
        <taxon>Ascomycota</taxon>
        <taxon>Pezizomycotina</taxon>
        <taxon>Sordariomycetes</taxon>
        <taxon>Xylariomycetidae</taxon>
        <taxon>Xylariales</taxon>
        <taxon>Hypoxylaceae</taxon>
        <taxon>Daldinia</taxon>
    </lineage>
</organism>
<keyword evidence="12" id="KW-1185">Reference proteome</keyword>
<dbReference type="SUPFAM" id="SSF51905">
    <property type="entry name" value="FAD/NAD(P)-binding domain"/>
    <property type="match status" value="1"/>
</dbReference>